<dbReference type="STRING" id="178356.SAMN05216269_101490"/>
<dbReference type="NCBIfam" id="TIGR04225">
    <property type="entry name" value="CshA_fibril_rpt"/>
    <property type="match status" value="1"/>
</dbReference>
<dbReference type="Pfam" id="PF17963">
    <property type="entry name" value="Big_9"/>
    <property type="match status" value="2"/>
</dbReference>
<dbReference type="AlphaFoldDB" id="A0A1M7EIY8"/>
<feature type="compositionally biased region" description="Acidic residues" evidence="1">
    <location>
        <begin position="587"/>
        <end position="598"/>
    </location>
</feature>
<name>A0A1M7EIY8_9FLAO</name>
<dbReference type="InterPro" id="IPR018247">
    <property type="entry name" value="EF_Hand_1_Ca_BS"/>
</dbReference>
<reference evidence="3" key="1">
    <citation type="submission" date="2016-11" db="EMBL/GenBank/DDBJ databases">
        <authorList>
            <person name="Varghese N."/>
            <person name="Submissions S."/>
        </authorList>
    </citation>
    <scope>NUCLEOTIDE SEQUENCE [LARGE SCALE GENOMIC DNA]</scope>
    <source>
        <strain evidence="3">CGMCC 1.2749</strain>
    </source>
</reference>
<protein>
    <submittedName>
        <fullName evidence="2">Gliding motility-associated C-terminal domain-containing protein</fullName>
    </submittedName>
</protein>
<dbReference type="PROSITE" id="PS00018">
    <property type="entry name" value="EF_HAND_1"/>
    <property type="match status" value="2"/>
</dbReference>
<organism evidence="2 3">
    <name type="scientific">Flavobacterium xinjiangense</name>
    <dbReference type="NCBI Taxonomy" id="178356"/>
    <lineage>
        <taxon>Bacteria</taxon>
        <taxon>Pseudomonadati</taxon>
        <taxon>Bacteroidota</taxon>
        <taxon>Flavobacteriia</taxon>
        <taxon>Flavobacteriales</taxon>
        <taxon>Flavobacteriaceae</taxon>
        <taxon>Flavobacterium</taxon>
    </lineage>
</organism>
<evidence type="ECO:0000256" key="1">
    <source>
        <dbReference type="SAM" id="MobiDB-lite"/>
    </source>
</evidence>
<sequence length="807" mass="83713">VSAGTAVGVYTVVYELCDKLTPQSCATVSDAITVTATVNPVTETGTAPSTGGTVFTNIVSNDKVNGVPATLGTTGNAIVSTMGTWPVGITLDPLTGTVTVAAGTTPAVYNVVYTLCDKLTPQSCATVSNAITVTPVINPIKENGTIPSTGGTAVINVILNDFINGAAVNIGATGNATITAIGSWPVGMTLDLTTGKITVAAGTTPSVYNVVYELCDKLTPQNCATVSDVITVTPMISAVKEDGTIPSSGGTVFVNISSNDTVNGVPAVLGSSGNATIGTIGTWPVGITLNSTTGAVAVAPGMIPGTYNIAYELCDTLTPANCTTVFNVITVTAVNSPPVASSDTKTTNENTPISIVVTVNDTDVDGTIDVATVDLDPATVGIQNTFTVVGQGTYTVSVLGIVTFTPLLNYNGIATPLNYTVNDHSGLTSNIATINVTVTAVNNPPVASSDTKNTNENTPISIVVTANDTDIDGTIDVTTVDLDPATAGIQNTYVVAGQGTYTVSVLGIVTFTPVLNFYGTATPIYYTVNDNEGAVSNVATIVIIVLQDTDGDGVDNTVDIDDDNDGITDIEEQNGDPTLDTDKDGIIDTEDLDSDGDGIWDTVEAGHGEVDANNDGVLEGSVGKNGLPDKVENGNDGSGPDYTPRDSDGDGIHDFQDVDDDGDGLLTKDEYPDPNGDGNVSDAFDSDADGKPDYLDSNAGDLLQEDDIEIFNAMSPGNSDGSNDIFVIRNIELYPENTVEIYNRWGVLVYETKGYNQNSNFFKGISDGRVTVSRSEELPEGTYFYIVKYKNGSGTMKQRSGYLYINR</sequence>
<feature type="non-terminal residue" evidence="2">
    <location>
        <position position="1"/>
    </location>
</feature>
<evidence type="ECO:0000313" key="2">
    <source>
        <dbReference type="EMBL" id="SHL91683.1"/>
    </source>
</evidence>
<evidence type="ECO:0000313" key="3">
    <source>
        <dbReference type="Proteomes" id="UP000184092"/>
    </source>
</evidence>
<dbReference type="EMBL" id="FRCL01000001">
    <property type="protein sequence ID" value="SHL91683.1"/>
    <property type="molecule type" value="Genomic_DNA"/>
</dbReference>
<dbReference type="Gene3D" id="4.10.1080.10">
    <property type="entry name" value="TSP type-3 repeat"/>
    <property type="match status" value="1"/>
</dbReference>
<feature type="compositionally biased region" description="Basic and acidic residues" evidence="1">
    <location>
        <begin position="643"/>
        <end position="656"/>
    </location>
</feature>
<accession>A0A1M7EIY8</accession>
<dbReference type="RefSeq" id="WP_073204741.1">
    <property type="nucleotide sequence ID" value="NZ_FRCL01000001.1"/>
</dbReference>
<gene>
    <name evidence="2" type="ORF">SAMN05216269_101490</name>
</gene>
<proteinExistence type="predicted"/>
<dbReference type="SUPFAM" id="SSF103647">
    <property type="entry name" value="TSP type-3 repeat"/>
    <property type="match status" value="1"/>
</dbReference>
<feature type="compositionally biased region" description="Acidic residues" evidence="1">
    <location>
        <begin position="561"/>
        <end position="574"/>
    </location>
</feature>
<dbReference type="Pfam" id="PF13585">
    <property type="entry name" value="CHU_C"/>
    <property type="match status" value="1"/>
</dbReference>
<dbReference type="InterPro" id="IPR028974">
    <property type="entry name" value="TSP_type-3_rpt"/>
</dbReference>
<dbReference type="GO" id="GO:0005509">
    <property type="term" value="F:calcium ion binding"/>
    <property type="evidence" value="ECO:0007669"/>
    <property type="project" value="InterPro"/>
</dbReference>
<feature type="region of interest" description="Disordered" evidence="1">
    <location>
        <begin position="561"/>
        <end position="697"/>
    </location>
</feature>
<keyword evidence="3" id="KW-1185">Reference proteome</keyword>
<dbReference type="Proteomes" id="UP000184092">
    <property type="component" value="Unassembled WGS sequence"/>
</dbReference>
<dbReference type="InterPro" id="IPR026395">
    <property type="entry name" value="CshA_fibril"/>
</dbReference>